<keyword evidence="2" id="KW-1185">Reference proteome</keyword>
<protein>
    <submittedName>
        <fullName evidence="1">Uncharacterized protein</fullName>
    </submittedName>
</protein>
<proteinExistence type="predicted"/>
<comment type="caution">
    <text evidence="1">The sequence shown here is derived from an EMBL/GenBank/DDBJ whole genome shotgun (WGS) entry which is preliminary data.</text>
</comment>
<dbReference type="Proteomes" id="UP000700732">
    <property type="component" value="Unassembled WGS sequence"/>
</dbReference>
<sequence length="67" mass="7505">MSTYHKIDRQAIVALSYIVRMTGEIATFNALSLAGSGNRLRDYTLLSAELFDTIFTNAFSFILTCHL</sequence>
<evidence type="ECO:0000313" key="1">
    <source>
        <dbReference type="EMBL" id="MBC3793650.1"/>
    </source>
</evidence>
<dbReference type="RefSeq" id="WP_186739507.1">
    <property type="nucleotide sequence ID" value="NZ_VFIA01000029.1"/>
</dbReference>
<gene>
    <name evidence="1" type="ORF">FH603_4169</name>
</gene>
<organism evidence="1 2">
    <name type="scientific">Spirosoma utsteinense</name>
    <dbReference type="NCBI Taxonomy" id="2585773"/>
    <lineage>
        <taxon>Bacteria</taxon>
        <taxon>Pseudomonadati</taxon>
        <taxon>Bacteroidota</taxon>
        <taxon>Cytophagia</taxon>
        <taxon>Cytophagales</taxon>
        <taxon>Cytophagaceae</taxon>
        <taxon>Spirosoma</taxon>
    </lineage>
</organism>
<name>A0ABR6WAS6_9BACT</name>
<dbReference type="EMBL" id="VFIA01000029">
    <property type="protein sequence ID" value="MBC3793650.1"/>
    <property type="molecule type" value="Genomic_DNA"/>
</dbReference>
<evidence type="ECO:0000313" key="2">
    <source>
        <dbReference type="Proteomes" id="UP000700732"/>
    </source>
</evidence>
<accession>A0ABR6WAS6</accession>
<reference evidence="1 2" key="1">
    <citation type="submission" date="2019-06" db="EMBL/GenBank/DDBJ databases">
        <title>Spirosoma utsteinense sp. nov. isolated from Antarctic ice-free soils.</title>
        <authorList>
            <person name="Tahon G."/>
        </authorList>
    </citation>
    <scope>NUCLEOTIDE SEQUENCE [LARGE SCALE GENOMIC DNA]</scope>
    <source>
        <strain evidence="1 2">LMG 31447</strain>
    </source>
</reference>